<proteinExistence type="predicted"/>
<gene>
    <name evidence="1" type="ORF">ALP24_200040</name>
</gene>
<dbReference type="AlphaFoldDB" id="A0A3M5WKH6"/>
<reference evidence="1 2" key="1">
    <citation type="submission" date="2018-08" db="EMBL/GenBank/DDBJ databases">
        <title>Recombination of ecologically and evolutionarily significant loci maintains genetic cohesion in the Pseudomonas syringae species complex.</title>
        <authorList>
            <person name="Dillon M."/>
            <person name="Thakur S."/>
            <person name="Almeida R.N.D."/>
            <person name="Weir B.S."/>
            <person name="Guttman D.S."/>
        </authorList>
    </citation>
    <scope>NUCLEOTIDE SEQUENCE [LARGE SCALE GENOMIC DNA]</scope>
    <source>
        <strain evidence="1 2">ICMP 11935</strain>
    </source>
</reference>
<dbReference type="Proteomes" id="UP000274315">
    <property type="component" value="Unassembled WGS sequence"/>
</dbReference>
<evidence type="ECO:0000313" key="2">
    <source>
        <dbReference type="Proteomes" id="UP000274315"/>
    </source>
</evidence>
<name>A0A3M5WKH6_PSEAP</name>
<dbReference type="EMBL" id="RBUF01000510">
    <property type="protein sequence ID" value="RMU71181.1"/>
    <property type="molecule type" value="Genomic_DNA"/>
</dbReference>
<comment type="caution">
    <text evidence="1">The sequence shown here is derived from an EMBL/GenBank/DDBJ whole genome shotgun (WGS) entry which is preliminary data.</text>
</comment>
<protein>
    <submittedName>
        <fullName evidence="1">Uncharacterized protein</fullName>
    </submittedName>
</protein>
<sequence>MLAGASAATCFSVPRSCLHSANSAVIAGRALGRGRSVALGVSELACASIAADAGVSSGSAGTGARWGAMAVRGFQRVRTESVAFTSGSVAVTSAVPGTRRAFQATFTSGRSRSAAISLAWSFSATAFIGPNSRAPRIEISSRVAIFRGFRA</sequence>
<organism evidence="1 2">
    <name type="scientific">Pseudomonas syringae pv. aptata</name>
    <dbReference type="NCBI Taxonomy" id="83167"/>
    <lineage>
        <taxon>Bacteria</taxon>
        <taxon>Pseudomonadati</taxon>
        <taxon>Pseudomonadota</taxon>
        <taxon>Gammaproteobacteria</taxon>
        <taxon>Pseudomonadales</taxon>
        <taxon>Pseudomonadaceae</taxon>
        <taxon>Pseudomonas</taxon>
        <taxon>Pseudomonas syringae</taxon>
    </lineage>
</organism>
<evidence type="ECO:0000313" key="1">
    <source>
        <dbReference type="EMBL" id="RMU71181.1"/>
    </source>
</evidence>
<accession>A0A3M5WKH6</accession>